<dbReference type="UniPathway" id="UPA00049">
    <property type="reaction ID" value="UER00060"/>
</dbReference>
<dbReference type="InterPro" id="IPR013023">
    <property type="entry name" value="KARI"/>
</dbReference>
<dbReference type="SUPFAM" id="SSF48179">
    <property type="entry name" value="6-phosphogluconate dehydrogenase C-terminal domain-like"/>
    <property type="match status" value="1"/>
</dbReference>
<evidence type="ECO:0000259" key="12">
    <source>
        <dbReference type="PROSITE" id="PS51851"/>
    </source>
</evidence>
<dbReference type="PIRSF" id="PIRSF000116">
    <property type="entry name" value="IlvC_gammaproteo"/>
    <property type="match status" value="1"/>
</dbReference>
<evidence type="ECO:0000256" key="7">
    <source>
        <dbReference type="ARBA" id="ARBA00023002"/>
    </source>
</evidence>
<feature type="binding site" evidence="9">
    <location>
        <position position="134"/>
    </location>
    <ligand>
        <name>NADP(+)</name>
        <dbReference type="ChEBI" id="CHEBI:58349"/>
    </ligand>
</feature>
<evidence type="ECO:0000256" key="6">
    <source>
        <dbReference type="ARBA" id="ARBA00022842"/>
    </source>
</evidence>
<protein>
    <recommendedName>
        <fullName evidence="9">Ketol-acid reductoisomerase (NADP(+))</fullName>
        <shortName evidence="9">KARI</shortName>
        <ecNumber evidence="9">1.1.1.86</ecNumber>
    </recommendedName>
    <alternativeName>
        <fullName evidence="9">Acetohydroxy-acid isomeroreductase</fullName>
        <shortName evidence="9">AHIR</shortName>
    </alternativeName>
    <alternativeName>
        <fullName evidence="9">Alpha-keto-beta-hydroxylacyl reductoisomerase</fullName>
    </alternativeName>
</protein>
<dbReference type="GO" id="GO:0005829">
    <property type="term" value="C:cytosol"/>
    <property type="evidence" value="ECO:0007669"/>
    <property type="project" value="TreeGrafter"/>
</dbReference>
<comment type="similarity">
    <text evidence="3 9 10">Belongs to the ketol-acid reductoisomerase family.</text>
</comment>
<comment type="pathway">
    <text evidence="2 9">Amino-acid biosynthesis; L-isoleucine biosynthesis; L-isoleucine from 2-oxobutanoate: step 2/4.</text>
</comment>
<sequence>MAKIYYDSDANIELIRQKVVGIIGYGNQGHAQALNLRDSGVKVIVGELERSPGWEKAKEAGFEVMSAAEVARRADFIQLLIPDEYQPEVYKKDIAPFLEEGNVLAFSHGFNITFHQIVPPENIDVLMVAPKSPGALLRRLYQEGRGVPSLVAVHQDATGKAKDLALSYAKAIGSTRAGVIETTFAEETETDLFGEQVVLCGGVTSLIKAAFETLVEAGYQPEIAYFECLNELKLIVDLIYESGISGMREAISNTAEYGDLTRGPRIINSQVKEEMKRILEEVRTGKFAREWVLENQVNRPVYTALREKDREHLIEKVGAKLREMMPWIKGEGK</sequence>
<dbReference type="Pfam" id="PF01450">
    <property type="entry name" value="KARI_C"/>
    <property type="match status" value="1"/>
</dbReference>
<feature type="domain" description="KARI N-terminal Rossmann" evidence="11">
    <location>
        <begin position="2"/>
        <end position="182"/>
    </location>
</feature>
<dbReference type="Gene3D" id="6.10.240.10">
    <property type="match status" value="1"/>
</dbReference>
<keyword evidence="6 9" id="KW-0460">Magnesium</keyword>
<feature type="binding site" evidence="9">
    <location>
        <begin position="25"/>
        <end position="28"/>
    </location>
    <ligand>
        <name>NADP(+)</name>
        <dbReference type="ChEBI" id="CHEBI:58349"/>
    </ligand>
</feature>
<proteinExistence type="inferred from homology"/>
<dbReference type="EC" id="1.1.1.86" evidence="9"/>
<dbReference type="GO" id="GO:0050661">
    <property type="term" value="F:NADP binding"/>
    <property type="evidence" value="ECO:0007669"/>
    <property type="project" value="InterPro"/>
</dbReference>
<accession>A0A7V5LZW2</accession>
<dbReference type="FunFam" id="3.40.50.720:FF:000023">
    <property type="entry name" value="Ketol-acid reductoisomerase (NADP(+))"/>
    <property type="match status" value="1"/>
</dbReference>
<evidence type="ECO:0000256" key="2">
    <source>
        <dbReference type="ARBA" id="ARBA00004885"/>
    </source>
</evidence>
<comment type="catalytic activity">
    <reaction evidence="9">
        <text>(2R)-2,3-dihydroxy-3-methylbutanoate + NADP(+) = (2S)-2-acetolactate + NADPH + H(+)</text>
        <dbReference type="Rhea" id="RHEA:22068"/>
        <dbReference type="ChEBI" id="CHEBI:15378"/>
        <dbReference type="ChEBI" id="CHEBI:49072"/>
        <dbReference type="ChEBI" id="CHEBI:57783"/>
        <dbReference type="ChEBI" id="CHEBI:58349"/>
        <dbReference type="ChEBI" id="CHEBI:58476"/>
        <dbReference type="EC" id="1.1.1.86"/>
    </reaction>
</comment>
<feature type="binding site" evidence="9 10">
    <location>
        <position position="191"/>
    </location>
    <ligand>
        <name>Mg(2+)</name>
        <dbReference type="ChEBI" id="CHEBI:18420"/>
        <label>1</label>
    </ligand>
</feature>
<dbReference type="PANTHER" id="PTHR21371">
    <property type="entry name" value="KETOL-ACID REDUCTOISOMERASE, MITOCHONDRIAL"/>
    <property type="match status" value="1"/>
</dbReference>
<feature type="domain" description="KARI C-terminal knotted" evidence="12">
    <location>
        <begin position="183"/>
        <end position="328"/>
    </location>
</feature>
<dbReference type="InterPro" id="IPR000506">
    <property type="entry name" value="KARI_C"/>
</dbReference>
<comment type="function">
    <text evidence="9">Involved in the biosynthesis of branched-chain amino acids (BCAA). Catalyzes an alkyl-migration followed by a ketol-acid reduction of (S)-2-acetolactate (S2AL) to yield (R)-2,3-dihydroxy-isovalerate. In the isomerase reaction, S2AL is rearranged via a Mg-dependent methyl migration to produce 3-hydroxy-3-methyl-2-ketobutyrate (HMKB). In the reductase reaction, this 2-ketoacid undergoes a metal-dependent reduction by NADPH to yield (R)-2,3-dihydroxy-isovalerate.</text>
</comment>
<dbReference type="SUPFAM" id="SSF51735">
    <property type="entry name" value="NAD(P)-binding Rossmann-fold domains"/>
    <property type="match status" value="1"/>
</dbReference>
<dbReference type="Proteomes" id="UP000886070">
    <property type="component" value="Unassembled WGS sequence"/>
</dbReference>
<dbReference type="Gene3D" id="3.40.50.720">
    <property type="entry name" value="NAD(P)-binding Rossmann-like Domain"/>
    <property type="match status" value="1"/>
</dbReference>
<dbReference type="NCBIfam" id="NF009940">
    <property type="entry name" value="PRK13403.1"/>
    <property type="match status" value="1"/>
</dbReference>
<dbReference type="AlphaFoldDB" id="A0A7V5LZW2"/>
<keyword evidence="7 9" id="KW-0560">Oxidoreductase</keyword>
<evidence type="ECO:0000256" key="4">
    <source>
        <dbReference type="ARBA" id="ARBA00022605"/>
    </source>
</evidence>
<dbReference type="PROSITE" id="PS51851">
    <property type="entry name" value="KARI_C"/>
    <property type="match status" value="1"/>
</dbReference>
<dbReference type="GO" id="GO:0009099">
    <property type="term" value="P:L-valine biosynthetic process"/>
    <property type="evidence" value="ECO:0007669"/>
    <property type="project" value="UniProtKB-UniRule"/>
</dbReference>
<evidence type="ECO:0000256" key="8">
    <source>
        <dbReference type="ARBA" id="ARBA00023304"/>
    </source>
</evidence>
<evidence type="ECO:0000259" key="11">
    <source>
        <dbReference type="PROSITE" id="PS51850"/>
    </source>
</evidence>
<feature type="binding site" evidence="9 10">
    <location>
        <position position="231"/>
    </location>
    <ligand>
        <name>Mg(2+)</name>
        <dbReference type="ChEBI" id="CHEBI:18420"/>
        <label>2</label>
    </ligand>
</feature>
<dbReference type="PROSITE" id="PS51850">
    <property type="entry name" value="KARI_N"/>
    <property type="match status" value="1"/>
</dbReference>
<comment type="caution">
    <text evidence="9">Lacks conserved residue(s) required for the propagation of feature annotation.</text>
</comment>
<comment type="catalytic activity">
    <reaction evidence="9">
        <text>(2R,3R)-2,3-dihydroxy-3-methylpentanoate + NADP(+) = (S)-2-ethyl-2-hydroxy-3-oxobutanoate + NADPH + H(+)</text>
        <dbReference type="Rhea" id="RHEA:13493"/>
        <dbReference type="ChEBI" id="CHEBI:15378"/>
        <dbReference type="ChEBI" id="CHEBI:49256"/>
        <dbReference type="ChEBI" id="CHEBI:49258"/>
        <dbReference type="ChEBI" id="CHEBI:57783"/>
        <dbReference type="ChEBI" id="CHEBI:58349"/>
        <dbReference type="EC" id="1.1.1.86"/>
    </reaction>
</comment>
<feature type="binding site" evidence="9 10">
    <location>
        <position position="195"/>
    </location>
    <ligand>
        <name>Mg(2+)</name>
        <dbReference type="ChEBI" id="CHEBI:18420"/>
        <label>1</label>
    </ligand>
</feature>
<feature type="binding site" evidence="9 10">
    <location>
        <position position="252"/>
    </location>
    <ligand>
        <name>substrate</name>
    </ligand>
</feature>
<organism evidence="13">
    <name type="scientific">Aerophobetes bacterium</name>
    <dbReference type="NCBI Taxonomy" id="2030807"/>
    <lineage>
        <taxon>Bacteria</taxon>
        <taxon>Candidatus Aerophobota</taxon>
    </lineage>
</organism>
<reference evidence="13" key="1">
    <citation type="journal article" date="2020" name="mSystems">
        <title>Genome- and Community-Level Interaction Insights into Carbon Utilization and Element Cycling Functions of Hydrothermarchaeota in Hydrothermal Sediment.</title>
        <authorList>
            <person name="Zhou Z."/>
            <person name="Liu Y."/>
            <person name="Xu W."/>
            <person name="Pan J."/>
            <person name="Luo Z.H."/>
            <person name="Li M."/>
        </authorList>
    </citation>
    <scope>NUCLEOTIDE SEQUENCE [LARGE SCALE GENOMIC DNA]</scope>
    <source>
        <strain evidence="13">HyVt-92</strain>
    </source>
</reference>
<dbReference type="GO" id="GO:0009097">
    <property type="term" value="P:isoleucine biosynthetic process"/>
    <property type="evidence" value="ECO:0007669"/>
    <property type="project" value="UniProtKB-UniRule"/>
</dbReference>
<feature type="binding site" evidence="9 10">
    <location>
        <position position="191"/>
    </location>
    <ligand>
        <name>Mg(2+)</name>
        <dbReference type="ChEBI" id="CHEBI:18420"/>
        <label>2</label>
    </ligand>
</feature>
<keyword evidence="4 9" id="KW-0028">Amino-acid biosynthesis</keyword>
<dbReference type="Pfam" id="PF07991">
    <property type="entry name" value="KARI_N"/>
    <property type="match status" value="1"/>
</dbReference>
<evidence type="ECO:0000256" key="5">
    <source>
        <dbReference type="ARBA" id="ARBA00022723"/>
    </source>
</evidence>
<keyword evidence="8 9" id="KW-0100">Branched-chain amino acid biosynthesis</keyword>
<dbReference type="UniPathway" id="UPA00047">
    <property type="reaction ID" value="UER00056"/>
</dbReference>
<dbReference type="InterPro" id="IPR036291">
    <property type="entry name" value="NAD(P)-bd_dom_sf"/>
</dbReference>
<dbReference type="PANTHER" id="PTHR21371:SF1">
    <property type="entry name" value="KETOL-ACID REDUCTOISOMERASE, MITOCHONDRIAL"/>
    <property type="match status" value="1"/>
</dbReference>
<feature type="active site" evidence="9">
    <location>
        <position position="108"/>
    </location>
</feature>
<keyword evidence="5 9" id="KW-0479">Metal-binding</keyword>
<name>A0A7V5LZW2_UNCAE</name>
<dbReference type="InterPro" id="IPR013116">
    <property type="entry name" value="KARI_N"/>
</dbReference>
<evidence type="ECO:0000256" key="9">
    <source>
        <dbReference type="HAMAP-Rule" id="MF_00435"/>
    </source>
</evidence>
<evidence type="ECO:0000256" key="1">
    <source>
        <dbReference type="ARBA" id="ARBA00004864"/>
    </source>
</evidence>
<dbReference type="InterPro" id="IPR014359">
    <property type="entry name" value="KARI_prok"/>
</dbReference>
<evidence type="ECO:0000313" key="13">
    <source>
        <dbReference type="EMBL" id="HHF98387.1"/>
    </source>
</evidence>
<feature type="binding site" evidence="9">
    <location>
        <position position="51"/>
    </location>
    <ligand>
        <name>NADP(+)</name>
        <dbReference type="ChEBI" id="CHEBI:58349"/>
    </ligand>
</feature>
<comment type="caution">
    <text evidence="13">The sequence shown here is derived from an EMBL/GenBank/DDBJ whole genome shotgun (WGS) entry which is preliminary data.</text>
</comment>
<keyword evidence="9" id="KW-0521">NADP</keyword>
<comment type="cofactor">
    <cofactor evidence="9">
        <name>Mg(2+)</name>
        <dbReference type="ChEBI" id="CHEBI:18420"/>
    </cofactor>
    <text evidence="9">Binds 2 magnesium ions per subunit.</text>
</comment>
<dbReference type="InterPro" id="IPR008927">
    <property type="entry name" value="6-PGluconate_DH-like_C_sf"/>
</dbReference>
<feature type="binding site" evidence="9 10">
    <location>
        <position position="227"/>
    </location>
    <ligand>
        <name>Mg(2+)</name>
        <dbReference type="ChEBI" id="CHEBI:18420"/>
        <label>2</label>
    </ligand>
</feature>
<evidence type="ECO:0000256" key="3">
    <source>
        <dbReference type="ARBA" id="ARBA00010318"/>
    </source>
</evidence>
<comment type="pathway">
    <text evidence="1 9">Amino-acid biosynthesis; L-valine biosynthesis; L-valine from pyruvate: step 2/4.</text>
</comment>
<dbReference type="GO" id="GO:0004455">
    <property type="term" value="F:ketol-acid reductoisomerase activity"/>
    <property type="evidence" value="ECO:0007669"/>
    <property type="project" value="UniProtKB-UniRule"/>
</dbReference>
<dbReference type="HAMAP" id="MF_00435">
    <property type="entry name" value="IlvC"/>
    <property type="match status" value="1"/>
</dbReference>
<dbReference type="EMBL" id="DRTT01000084">
    <property type="protein sequence ID" value="HHF98387.1"/>
    <property type="molecule type" value="Genomic_DNA"/>
</dbReference>
<gene>
    <name evidence="9 13" type="primary">ilvC</name>
    <name evidence="13" type="ORF">ENL39_02745</name>
</gene>
<dbReference type="NCBIfam" id="TIGR00465">
    <property type="entry name" value="ilvC"/>
    <property type="match status" value="1"/>
</dbReference>
<dbReference type="GO" id="GO:0000287">
    <property type="term" value="F:magnesium ion binding"/>
    <property type="evidence" value="ECO:0007669"/>
    <property type="project" value="UniProtKB-UniRule"/>
</dbReference>
<dbReference type="NCBIfam" id="NF004017">
    <property type="entry name" value="PRK05479.1"/>
    <property type="match status" value="1"/>
</dbReference>
<evidence type="ECO:0000256" key="10">
    <source>
        <dbReference type="PROSITE-ProRule" id="PRU01198"/>
    </source>
</evidence>